<dbReference type="InterPro" id="IPR038570">
    <property type="entry name" value="HicA_sf"/>
</dbReference>
<dbReference type="Pfam" id="PF07927">
    <property type="entry name" value="HicA_toxin"/>
    <property type="match status" value="1"/>
</dbReference>
<evidence type="ECO:0000256" key="5">
    <source>
        <dbReference type="ARBA" id="ARBA00022801"/>
    </source>
</evidence>
<protein>
    <recommendedName>
        <fullName evidence="10">Addiction module toxin, HicA family</fullName>
    </recommendedName>
</protein>
<keyword evidence="5" id="KW-0378">Hydrolase</keyword>
<evidence type="ECO:0000256" key="3">
    <source>
        <dbReference type="ARBA" id="ARBA00022722"/>
    </source>
</evidence>
<dbReference type="GO" id="GO:0003729">
    <property type="term" value="F:mRNA binding"/>
    <property type="evidence" value="ECO:0007669"/>
    <property type="project" value="InterPro"/>
</dbReference>
<dbReference type="SUPFAM" id="SSF54786">
    <property type="entry name" value="YcfA/nrd intein domain"/>
    <property type="match status" value="1"/>
</dbReference>
<evidence type="ECO:0000256" key="7">
    <source>
        <dbReference type="ARBA" id="ARBA00023016"/>
    </source>
</evidence>
<accession>A0A1F7W7U8</accession>
<dbReference type="Gene3D" id="3.30.920.30">
    <property type="entry name" value="Hypothetical protein"/>
    <property type="match status" value="1"/>
</dbReference>
<keyword evidence="7" id="KW-0346">Stress response</keyword>
<comment type="similarity">
    <text evidence="1">Belongs to the HicA mRNA interferase family.</text>
</comment>
<reference evidence="8 9" key="1">
    <citation type="journal article" date="2016" name="Nat. Commun.">
        <title>Thousands of microbial genomes shed light on interconnected biogeochemical processes in an aquifer system.</title>
        <authorList>
            <person name="Anantharaman K."/>
            <person name="Brown C.T."/>
            <person name="Hug L.A."/>
            <person name="Sharon I."/>
            <person name="Castelle C.J."/>
            <person name="Probst A.J."/>
            <person name="Thomas B.C."/>
            <person name="Singh A."/>
            <person name="Wilkins M.J."/>
            <person name="Karaoz U."/>
            <person name="Brodie E.L."/>
            <person name="Williams K.H."/>
            <person name="Hubbard S.S."/>
            <person name="Banfield J.F."/>
        </authorList>
    </citation>
    <scope>NUCLEOTIDE SEQUENCE [LARGE SCALE GENOMIC DNA]</scope>
</reference>
<dbReference type="AlphaFoldDB" id="A0A1F7W7U8"/>
<evidence type="ECO:0000256" key="4">
    <source>
        <dbReference type="ARBA" id="ARBA00022759"/>
    </source>
</evidence>
<dbReference type="Proteomes" id="UP000177331">
    <property type="component" value="Unassembled WGS sequence"/>
</dbReference>
<evidence type="ECO:0000256" key="1">
    <source>
        <dbReference type="ARBA" id="ARBA00006620"/>
    </source>
</evidence>
<dbReference type="GO" id="GO:0004519">
    <property type="term" value="F:endonuclease activity"/>
    <property type="evidence" value="ECO:0007669"/>
    <property type="project" value="UniProtKB-KW"/>
</dbReference>
<organism evidence="8 9">
    <name type="scientific">Candidatus Uhrbacteria bacterium RIFOXYB2_FULL_45_11</name>
    <dbReference type="NCBI Taxonomy" id="1802421"/>
    <lineage>
        <taxon>Bacteria</taxon>
        <taxon>Candidatus Uhriibacteriota</taxon>
    </lineage>
</organism>
<dbReference type="InterPro" id="IPR012933">
    <property type="entry name" value="HicA_mRNA_interferase"/>
</dbReference>
<proteinExistence type="inferred from homology"/>
<dbReference type="GO" id="GO:0016787">
    <property type="term" value="F:hydrolase activity"/>
    <property type="evidence" value="ECO:0007669"/>
    <property type="project" value="UniProtKB-KW"/>
</dbReference>
<gene>
    <name evidence="8" type="ORF">A2318_01460</name>
</gene>
<keyword evidence="3" id="KW-0540">Nuclease</keyword>
<keyword evidence="6" id="KW-0694">RNA-binding</keyword>
<dbReference type="STRING" id="1802421.A2318_01460"/>
<dbReference type="EMBL" id="MGFD01000031">
    <property type="protein sequence ID" value="OGL98164.1"/>
    <property type="molecule type" value="Genomic_DNA"/>
</dbReference>
<name>A0A1F7W7U8_9BACT</name>
<evidence type="ECO:0000256" key="6">
    <source>
        <dbReference type="ARBA" id="ARBA00022884"/>
    </source>
</evidence>
<keyword evidence="4" id="KW-0255">Endonuclease</keyword>
<evidence type="ECO:0000256" key="2">
    <source>
        <dbReference type="ARBA" id="ARBA00022649"/>
    </source>
</evidence>
<evidence type="ECO:0000313" key="8">
    <source>
        <dbReference type="EMBL" id="OGL98164.1"/>
    </source>
</evidence>
<keyword evidence="2" id="KW-1277">Toxin-antitoxin system</keyword>
<evidence type="ECO:0000313" key="9">
    <source>
        <dbReference type="Proteomes" id="UP000177331"/>
    </source>
</evidence>
<evidence type="ECO:0008006" key="10">
    <source>
        <dbReference type="Google" id="ProtNLM"/>
    </source>
</evidence>
<comment type="caution">
    <text evidence="8">The sequence shown here is derived from an EMBL/GenBank/DDBJ whole genome shotgun (WGS) entry which is preliminary data.</text>
</comment>
<sequence>MPKPIKLKILLTILLAHGFLFVSQNGSHAKFRKSGNPVRTVIIKMSEKEIPYGTFKSIVAMSGLHEEVFR</sequence>